<dbReference type="InterPro" id="IPR012337">
    <property type="entry name" value="RNaseH-like_sf"/>
</dbReference>
<dbReference type="InterPro" id="IPR036875">
    <property type="entry name" value="Znf_CCHC_sf"/>
</dbReference>
<keyword evidence="14" id="KW-0238">DNA-binding</keyword>
<protein>
    <recommendedName>
        <fullName evidence="1">RNA-directed DNA polymerase</fullName>
        <ecNumber evidence="1">2.7.7.49</ecNumber>
    </recommendedName>
</protein>
<dbReference type="Gene3D" id="4.10.60.10">
    <property type="entry name" value="Zinc finger, CCHC-type"/>
    <property type="match status" value="1"/>
</dbReference>
<evidence type="ECO:0000256" key="7">
    <source>
        <dbReference type="ARBA" id="ARBA00022750"/>
    </source>
</evidence>
<dbReference type="Pfam" id="PF17917">
    <property type="entry name" value="RT_RNaseH"/>
    <property type="match status" value="1"/>
</dbReference>
<dbReference type="InterPro" id="IPR043502">
    <property type="entry name" value="DNA/RNA_pol_sf"/>
</dbReference>
<keyword evidence="15" id="KW-0233">DNA recombination</keyword>
<comment type="caution">
    <text evidence="18">The sequence shown here is derived from an EMBL/GenBank/DDBJ whole genome shotgun (WGS) entry which is preliminary data.</text>
</comment>
<dbReference type="PROSITE" id="PS00141">
    <property type="entry name" value="ASP_PROTEASE"/>
    <property type="match status" value="1"/>
</dbReference>
<name>A0ABQ5EXU5_9ASTR</name>
<evidence type="ECO:0000256" key="9">
    <source>
        <dbReference type="ARBA" id="ARBA00022801"/>
    </source>
</evidence>
<evidence type="ECO:0000256" key="4">
    <source>
        <dbReference type="ARBA" id="ARBA00022695"/>
    </source>
</evidence>
<evidence type="ECO:0000313" key="19">
    <source>
        <dbReference type="Proteomes" id="UP001151760"/>
    </source>
</evidence>
<dbReference type="InterPro" id="IPR041373">
    <property type="entry name" value="RT_RNaseH"/>
</dbReference>
<keyword evidence="10" id="KW-0460">Magnesium</keyword>
<keyword evidence="19" id="KW-1185">Reference proteome</keyword>
<dbReference type="PANTHER" id="PTHR37984:SF5">
    <property type="entry name" value="PROTEIN NYNRIN-LIKE"/>
    <property type="match status" value="1"/>
</dbReference>
<evidence type="ECO:0000256" key="13">
    <source>
        <dbReference type="ARBA" id="ARBA00022932"/>
    </source>
</evidence>
<dbReference type="Proteomes" id="UP001151760">
    <property type="component" value="Unassembled WGS sequence"/>
</dbReference>
<dbReference type="SUPFAM" id="SSF50630">
    <property type="entry name" value="Acid proteases"/>
    <property type="match status" value="1"/>
</dbReference>
<dbReference type="InterPro" id="IPR056924">
    <property type="entry name" value="SH3_Tf2-1"/>
</dbReference>
<keyword evidence="4" id="KW-0548">Nucleotidyltransferase</keyword>
<sequence>MKIGGVKFTHHPVNGFCRLCFNCQKPGNFVRDCRAPVRQVAPMNAVRMSNNSRVCYECSSPDHFRNTCPKLNRAPRQVGNQLALEGSRNNRSNGNQVRGRAFNVNVNAMEAVQDPKFVTGTFSLNDHFVTILFDSGADFSFISTEFAPLLNVRPSIVNPGYVIEVADGKKVEVDRPTLSFVVREFEDVFPEDFSGLPPQRQVEFRIDLVPGATPIAKSPYRLAPSKMQELSGQLQELQDKGFIRPSHSPWGAPVLFVKKKDGSLRMCIDYRELNKLTVKNRYPLPRIDDLFDQLQGSRFFSKIDLRSGYHQLRVHEDDIPKTAFRTRYGHFEFTVMPFGLTNAPAVFMDLMNKVCKPYLDKFVVFIDDILIYSKTKEDHEVHLGLVLELLRKEKLYAKFSKCEFWLQEVHFLGHVVNQNGIHVDPSKIEAVKNWKTPTTPSEIRSFLGLAGYYRRFIANFSKIAKPLTSLTQKNQKYVWGVEQEEAFQTLKNNLCEAPILTLPDGVEDFVVYCDASNQGLGCVLMQRGKVIAYASRQLKTHEKNYTTHDLELGAVVFALKTWRHYLYGTKSVIYTDHKSLQHIFDQKELNMRQRRWIELFSDYECEIRYHPGKANVVADALSRKERLKPRRVRALAMTVQIGMRERIQVAQSEALRQENILMENLHGLDQQMEKKEGESLYFMDRMWVPLAGGMRTVVMDEAHKSKYSVHPGADKMYYDLRDRYWWPGMKRDIATYVSKCLTCSKVKAEHQRPSGLLQQPEIPEWKWDKITMDFITKLPRSKSGHDTIWVIVDRLTKSAHFLAIREDYCSEKLAKIYVDEIVARHGVPVSIISDRDGRFTSRCWQTVQKALGTRLDMSTAYHPQTDGQSERTIQTLEDMLRACVIDFGGSWDVHLPLAEFSYNNSYHSSIKCAPFEALYGRKFVLIKEKLKAARDRQKSYADNRRKPLEFEVGDQVILKVSPWKGVIRFGKKGKLAPRYVGPFEILERIGLVAYRLRLPEELSGVHNMFHVSNLKKCLADASLHVPLDEIKVDKTLRFVEEPVEIMDREVKSLKRSKIALVKVCWNSKRGPEFTWEHGDYMKSMYPQLFVDRADTLAS</sequence>
<dbReference type="EMBL" id="BQNB010016782">
    <property type="protein sequence ID" value="GJT55724.1"/>
    <property type="molecule type" value="Genomic_DNA"/>
</dbReference>
<dbReference type="CDD" id="cd09274">
    <property type="entry name" value="RNase_HI_RT_Ty3"/>
    <property type="match status" value="1"/>
</dbReference>
<evidence type="ECO:0000256" key="15">
    <source>
        <dbReference type="ARBA" id="ARBA00023172"/>
    </source>
</evidence>
<keyword evidence="7" id="KW-0064">Aspartyl protease</keyword>
<dbReference type="InterPro" id="IPR036397">
    <property type="entry name" value="RNaseH_sf"/>
</dbReference>
<feature type="domain" description="Reverse transcriptase" evidence="16">
    <location>
        <begin position="238"/>
        <end position="416"/>
    </location>
</feature>
<evidence type="ECO:0000256" key="12">
    <source>
        <dbReference type="ARBA" id="ARBA00022918"/>
    </source>
</evidence>
<keyword evidence="12 18" id="KW-0695">RNA-directed DNA polymerase</keyword>
<keyword evidence="8" id="KW-0255">Endonuclease</keyword>
<dbReference type="Pfam" id="PF08284">
    <property type="entry name" value="RVP_2"/>
    <property type="match status" value="1"/>
</dbReference>
<gene>
    <name evidence="18" type="ORF">Tco_0990778</name>
</gene>
<dbReference type="Gene3D" id="1.10.340.70">
    <property type="match status" value="1"/>
</dbReference>
<evidence type="ECO:0000256" key="8">
    <source>
        <dbReference type="ARBA" id="ARBA00022759"/>
    </source>
</evidence>
<evidence type="ECO:0000259" key="16">
    <source>
        <dbReference type="PROSITE" id="PS50878"/>
    </source>
</evidence>
<dbReference type="Gene3D" id="3.10.10.10">
    <property type="entry name" value="HIV Type 1 Reverse Transcriptase, subunit A, domain 1"/>
    <property type="match status" value="1"/>
</dbReference>
<evidence type="ECO:0000256" key="1">
    <source>
        <dbReference type="ARBA" id="ARBA00012493"/>
    </source>
</evidence>
<evidence type="ECO:0000256" key="11">
    <source>
        <dbReference type="ARBA" id="ARBA00022908"/>
    </source>
</evidence>
<dbReference type="CDD" id="cd01647">
    <property type="entry name" value="RT_LTR"/>
    <property type="match status" value="1"/>
</dbReference>
<dbReference type="Pfam" id="PF24626">
    <property type="entry name" value="SH3_Tf2-1"/>
    <property type="match status" value="1"/>
</dbReference>
<keyword evidence="5" id="KW-0540">Nuclease</keyword>
<dbReference type="CDD" id="cd00303">
    <property type="entry name" value="retropepsin_like"/>
    <property type="match status" value="1"/>
</dbReference>
<dbReference type="SUPFAM" id="SSF56672">
    <property type="entry name" value="DNA/RNA polymerases"/>
    <property type="match status" value="1"/>
</dbReference>
<evidence type="ECO:0000256" key="6">
    <source>
        <dbReference type="ARBA" id="ARBA00022723"/>
    </source>
</evidence>
<proteinExistence type="predicted"/>
<dbReference type="Pfam" id="PF00078">
    <property type="entry name" value="RVT_1"/>
    <property type="match status" value="1"/>
</dbReference>
<dbReference type="PROSITE" id="PS50994">
    <property type="entry name" value="INTEGRASE"/>
    <property type="match status" value="1"/>
</dbReference>
<dbReference type="SUPFAM" id="SSF57756">
    <property type="entry name" value="Retrovirus zinc finger-like domains"/>
    <property type="match status" value="1"/>
</dbReference>
<feature type="domain" description="Integrase catalytic" evidence="17">
    <location>
        <begin position="759"/>
        <end position="922"/>
    </location>
</feature>
<dbReference type="Gene3D" id="3.30.70.270">
    <property type="match status" value="2"/>
</dbReference>
<dbReference type="InterPro" id="IPR001878">
    <property type="entry name" value="Znf_CCHC"/>
</dbReference>
<dbReference type="SUPFAM" id="SSF53098">
    <property type="entry name" value="Ribonuclease H-like"/>
    <property type="match status" value="1"/>
</dbReference>
<evidence type="ECO:0000256" key="2">
    <source>
        <dbReference type="ARBA" id="ARBA00022670"/>
    </source>
</evidence>
<reference evidence="18" key="1">
    <citation type="journal article" date="2022" name="Int. J. Mol. Sci.">
        <title>Draft Genome of Tanacetum Coccineum: Genomic Comparison of Closely Related Tanacetum-Family Plants.</title>
        <authorList>
            <person name="Yamashiro T."/>
            <person name="Shiraishi A."/>
            <person name="Nakayama K."/>
            <person name="Satake H."/>
        </authorList>
    </citation>
    <scope>NUCLEOTIDE SEQUENCE</scope>
</reference>
<keyword evidence="9" id="KW-0378">Hydrolase</keyword>
<evidence type="ECO:0000259" key="17">
    <source>
        <dbReference type="PROSITE" id="PS50994"/>
    </source>
</evidence>
<dbReference type="InterPro" id="IPR021109">
    <property type="entry name" value="Peptidase_aspartic_dom_sf"/>
</dbReference>
<dbReference type="Gene3D" id="3.30.420.10">
    <property type="entry name" value="Ribonuclease H-like superfamily/Ribonuclease H"/>
    <property type="match status" value="2"/>
</dbReference>
<dbReference type="PROSITE" id="PS50878">
    <property type="entry name" value="RT_POL"/>
    <property type="match status" value="1"/>
</dbReference>
<evidence type="ECO:0000256" key="3">
    <source>
        <dbReference type="ARBA" id="ARBA00022679"/>
    </source>
</evidence>
<dbReference type="SMART" id="SM00343">
    <property type="entry name" value="ZnF_C2HC"/>
    <property type="match status" value="2"/>
</dbReference>
<evidence type="ECO:0000256" key="14">
    <source>
        <dbReference type="ARBA" id="ARBA00023125"/>
    </source>
</evidence>
<dbReference type="InterPro" id="IPR050951">
    <property type="entry name" value="Retrovirus_Pol_polyprotein"/>
</dbReference>
<evidence type="ECO:0000256" key="10">
    <source>
        <dbReference type="ARBA" id="ARBA00022842"/>
    </source>
</evidence>
<dbReference type="InterPro" id="IPR000477">
    <property type="entry name" value="RT_dom"/>
</dbReference>
<dbReference type="InterPro" id="IPR001969">
    <property type="entry name" value="Aspartic_peptidase_AS"/>
</dbReference>
<dbReference type="EC" id="2.7.7.49" evidence="1"/>
<reference evidence="18" key="2">
    <citation type="submission" date="2022-01" db="EMBL/GenBank/DDBJ databases">
        <authorList>
            <person name="Yamashiro T."/>
            <person name="Shiraishi A."/>
            <person name="Satake H."/>
            <person name="Nakayama K."/>
        </authorList>
    </citation>
    <scope>NUCLEOTIDE SEQUENCE</scope>
</reference>
<keyword evidence="3" id="KW-0808">Transferase</keyword>
<evidence type="ECO:0000256" key="5">
    <source>
        <dbReference type="ARBA" id="ARBA00022722"/>
    </source>
</evidence>
<keyword evidence="6" id="KW-0479">Metal-binding</keyword>
<organism evidence="18 19">
    <name type="scientific">Tanacetum coccineum</name>
    <dbReference type="NCBI Taxonomy" id="301880"/>
    <lineage>
        <taxon>Eukaryota</taxon>
        <taxon>Viridiplantae</taxon>
        <taxon>Streptophyta</taxon>
        <taxon>Embryophyta</taxon>
        <taxon>Tracheophyta</taxon>
        <taxon>Spermatophyta</taxon>
        <taxon>Magnoliopsida</taxon>
        <taxon>eudicotyledons</taxon>
        <taxon>Gunneridae</taxon>
        <taxon>Pentapetalae</taxon>
        <taxon>asterids</taxon>
        <taxon>campanulids</taxon>
        <taxon>Asterales</taxon>
        <taxon>Asteraceae</taxon>
        <taxon>Asteroideae</taxon>
        <taxon>Anthemideae</taxon>
        <taxon>Anthemidinae</taxon>
        <taxon>Tanacetum</taxon>
    </lineage>
</organism>
<dbReference type="InterPro" id="IPR043128">
    <property type="entry name" value="Rev_trsase/Diguanyl_cyclase"/>
</dbReference>
<keyword evidence="13" id="KW-0239">DNA-directed DNA polymerase</keyword>
<dbReference type="PANTHER" id="PTHR37984">
    <property type="entry name" value="PROTEIN CBG26694"/>
    <property type="match status" value="1"/>
</dbReference>
<dbReference type="Pfam" id="PF17921">
    <property type="entry name" value="Integrase_H2C2"/>
    <property type="match status" value="1"/>
</dbReference>
<accession>A0ABQ5EXU5</accession>
<dbReference type="GO" id="GO:0003964">
    <property type="term" value="F:RNA-directed DNA polymerase activity"/>
    <property type="evidence" value="ECO:0007669"/>
    <property type="project" value="UniProtKB-KW"/>
</dbReference>
<evidence type="ECO:0000313" key="18">
    <source>
        <dbReference type="EMBL" id="GJT55724.1"/>
    </source>
</evidence>
<dbReference type="InterPro" id="IPR001584">
    <property type="entry name" value="Integrase_cat-core"/>
</dbReference>
<keyword evidence="11" id="KW-0229">DNA integration</keyword>
<keyword evidence="2" id="KW-0645">Protease</keyword>
<dbReference type="InterPro" id="IPR041588">
    <property type="entry name" value="Integrase_H2C2"/>
</dbReference>